<proteinExistence type="predicted"/>
<dbReference type="RefSeq" id="XP_020107232.1">
    <property type="nucleotide sequence ID" value="XM_020251643.1"/>
</dbReference>
<dbReference type="AlphaFoldDB" id="A0A6P5GHC0"/>
<keyword evidence="2" id="KW-1185">Reference proteome</keyword>
<accession>A0A6P5GHC0</accession>
<dbReference type="GeneID" id="109723313"/>
<sequence>MDALGLLPLRVRLREVYNRPLPPRPPLLERLPPLQLYDPERAARAVNVLVPPLPPLRALRHAAVARVVEEAALGGGEARLVVAPPGAPLPGRVLVALGLVHLVPVPRGHVHEEAGASLLSFPSCSCSSPSPHASLASNPRSSSHRSCSFPLLSSCSRTSSLPHSSPNPHLSSRGSLSCLSRSRPFPSLNPLSSSRSTGAASGSRLSRLRRRGLSAASSRFLSLAGLLRSCFRPNSRPPPPRSLFSLRPSLLSLSGRLPPPPPLVSDAFYGRRLLLGDGCRGYDGDLNERRTTALRLFI</sequence>
<reference evidence="3" key="2">
    <citation type="submission" date="2025-08" db="UniProtKB">
        <authorList>
            <consortium name="RefSeq"/>
        </authorList>
    </citation>
    <scope>IDENTIFICATION</scope>
    <source>
        <tissue evidence="3">Leaf</tissue>
    </source>
</reference>
<reference evidence="2" key="1">
    <citation type="journal article" date="2015" name="Nat. Genet.">
        <title>The pineapple genome and the evolution of CAM photosynthesis.</title>
        <authorList>
            <person name="Ming R."/>
            <person name="VanBuren R."/>
            <person name="Wai C.M."/>
            <person name="Tang H."/>
            <person name="Schatz M.C."/>
            <person name="Bowers J.E."/>
            <person name="Lyons E."/>
            <person name="Wang M.L."/>
            <person name="Chen J."/>
            <person name="Biggers E."/>
            <person name="Zhang J."/>
            <person name="Huang L."/>
            <person name="Zhang L."/>
            <person name="Miao W."/>
            <person name="Zhang J."/>
            <person name="Ye Z."/>
            <person name="Miao C."/>
            <person name="Lin Z."/>
            <person name="Wang H."/>
            <person name="Zhou H."/>
            <person name="Yim W.C."/>
            <person name="Priest H.D."/>
            <person name="Zheng C."/>
            <person name="Woodhouse M."/>
            <person name="Edger P.P."/>
            <person name="Guyot R."/>
            <person name="Guo H.B."/>
            <person name="Guo H."/>
            <person name="Zheng G."/>
            <person name="Singh R."/>
            <person name="Sharma A."/>
            <person name="Min X."/>
            <person name="Zheng Y."/>
            <person name="Lee H."/>
            <person name="Gurtowski J."/>
            <person name="Sedlazeck F.J."/>
            <person name="Harkess A."/>
            <person name="McKain M.R."/>
            <person name="Liao Z."/>
            <person name="Fang J."/>
            <person name="Liu J."/>
            <person name="Zhang X."/>
            <person name="Zhang Q."/>
            <person name="Hu W."/>
            <person name="Qin Y."/>
            <person name="Wang K."/>
            <person name="Chen L.Y."/>
            <person name="Shirley N."/>
            <person name="Lin Y.R."/>
            <person name="Liu L.Y."/>
            <person name="Hernandez A.G."/>
            <person name="Wright C.L."/>
            <person name="Bulone V."/>
            <person name="Tuskan G.A."/>
            <person name="Heath K."/>
            <person name="Zee F."/>
            <person name="Moore P.H."/>
            <person name="Sunkar R."/>
            <person name="Leebens-Mack J.H."/>
            <person name="Mockler T."/>
            <person name="Bennetzen J.L."/>
            <person name="Freeling M."/>
            <person name="Sankoff D."/>
            <person name="Paterson A.H."/>
            <person name="Zhu X."/>
            <person name="Yang X."/>
            <person name="Smith J.A."/>
            <person name="Cushman J.C."/>
            <person name="Paull R.E."/>
            <person name="Yu Q."/>
        </authorList>
    </citation>
    <scope>NUCLEOTIDE SEQUENCE [LARGE SCALE GENOMIC DNA]</scope>
    <source>
        <strain evidence="2">cv. F153</strain>
    </source>
</reference>
<gene>
    <name evidence="3" type="primary">LOC109723313</name>
</gene>
<name>A0A6P5GHC0_ANACO</name>
<feature type="compositionally biased region" description="Low complexity" evidence="1">
    <location>
        <begin position="191"/>
        <end position="205"/>
    </location>
</feature>
<evidence type="ECO:0000256" key="1">
    <source>
        <dbReference type="SAM" id="MobiDB-lite"/>
    </source>
</evidence>
<organism evidence="2 3">
    <name type="scientific">Ananas comosus</name>
    <name type="common">Pineapple</name>
    <name type="synonym">Ananas ananas</name>
    <dbReference type="NCBI Taxonomy" id="4615"/>
    <lineage>
        <taxon>Eukaryota</taxon>
        <taxon>Viridiplantae</taxon>
        <taxon>Streptophyta</taxon>
        <taxon>Embryophyta</taxon>
        <taxon>Tracheophyta</taxon>
        <taxon>Spermatophyta</taxon>
        <taxon>Magnoliopsida</taxon>
        <taxon>Liliopsida</taxon>
        <taxon>Poales</taxon>
        <taxon>Bromeliaceae</taxon>
        <taxon>Bromelioideae</taxon>
        <taxon>Ananas</taxon>
    </lineage>
</organism>
<evidence type="ECO:0000313" key="3">
    <source>
        <dbReference type="RefSeq" id="XP_020107232.1"/>
    </source>
</evidence>
<dbReference type="Proteomes" id="UP000515123">
    <property type="component" value="Linkage group 17"/>
</dbReference>
<evidence type="ECO:0000313" key="2">
    <source>
        <dbReference type="Proteomes" id="UP000515123"/>
    </source>
</evidence>
<feature type="region of interest" description="Disordered" evidence="1">
    <location>
        <begin position="188"/>
        <end position="208"/>
    </location>
</feature>
<protein>
    <submittedName>
        <fullName evidence="3">WAS/WASL-interacting protein family member 1-like</fullName>
    </submittedName>
</protein>